<evidence type="ECO:0000256" key="1">
    <source>
        <dbReference type="SAM" id="Phobius"/>
    </source>
</evidence>
<sequence>MGAILPYIGAIALAIGAVAGVIYLVKKHIEEVKAASPEG</sequence>
<proteinExistence type="predicted"/>
<protein>
    <submittedName>
        <fullName evidence="2">Uncharacterized protein</fullName>
    </submittedName>
</protein>
<evidence type="ECO:0000313" key="2">
    <source>
        <dbReference type="EMBL" id="DAE20838.1"/>
    </source>
</evidence>
<reference evidence="2" key="1">
    <citation type="journal article" date="2021" name="Proc. Natl. Acad. Sci. U.S.A.">
        <title>A Catalog of Tens of Thousands of Viruses from Human Metagenomes Reveals Hidden Associations with Chronic Diseases.</title>
        <authorList>
            <person name="Tisza M.J."/>
            <person name="Buck C.B."/>
        </authorList>
    </citation>
    <scope>NUCLEOTIDE SEQUENCE</scope>
    <source>
        <strain evidence="2">CtWhx86</strain>
    </source>
</reference>
<accession>A0A8S5QNM9</accession>
<dbReference type="EMBL" id="BK015702">
    <property type="protein sequence ID" value="DAE20838.1"/>
    <property type="molecule type" value="Genomic_DNA"/>
</dbReference>
<feature type="transmembrane region" description="Helical" evidence="1">
    <location>
        <begin position="6"/>
        <end position="25"/>
    </location>
</feature>
<organism evidence="2">
    <name type="scientific">Siphoviridae sp. ctWhx86</name>
    <dbReference type="NCBI Taxonomy" id="2826362"/>
    <lineage>
        <taxon>Viruses</taxon>
        <taxon>Duplodnaviria</taxon>
        <taxon>Heunggongvirae</taxon>
        <taxon>Uroviricota</taxon>
        <taxon>Caudoviricetes</taxon>
    </lineage>
</organism>
<keyword evidence="1" id="KW-0472">Membrane</keyword>
<keyword evidence="1" id="KW-1133">Transmembrane helix</keyword>
<name>A0A8S5QNM9_9CAUD</name>
<keyword evidence="1" id="KW-0812">Transmembrane</keyword>